<feature type="region of interest" description="Disordered" evidence="1">
    <location>
        <begin position="1"/>
        <end position="24"/>
    </location>
</feature>
<evidence type="ECO:0000313" key="2">
    <source>
        <dbReference type="EMBL" id="PGH12860.1"/>
    </source>
</evidence>
<dbReference type="AlphaFoldDB" id="A0A2B7XV31"/>
<feature type="compositionally biased region" description="Polar residues" evidence="1">
    <location>
        <begin position="159"/>
        <end position="173"/>
    </location>
</feature>
<feature type="region of interest" description="Disordered" evidence="1">
    <location>
        <begin position="99"/>
        <end position="126"/>
    </location>
</feature>
<gene>
    <name evidence="2" type="ORF">AJ80_06569</name>
</gene>
<feature type="region of interest" description="Disordered" evidence="1">
    <location>
        <begin position="357"/>
        <end position="391"/>
    </location>
</feature>
<accession>A0A2B7XV31</accession>
<reference evidence="2 3" key="1">
    <citation type="submission" date="2017-10" db="EMBL/GenBank/DDBJ databases">
        <title>Comparative genomics in systemic dimorphic fungi from Ajellomycetaceae.</title>
        <authorList>
            <person name="Munoz J.F."/>
            <person name="Mcewen J.G."/>
            <person name="Clay O.K."/>
            <person name="Cuomo C.A."/>
        </authorList>
    </citation>
    <scope>NUCLEOTIDE SEQUENCE [LARGE SCALE GENOMIC DNA]</scope>
    <source>
        <strain evidence="2 3">UAMH7299</strain>
    </source>
</reference>
<dbReference type="OrthoDB" id="4186330at2759"/>
<feature type="region of interest" description="Disordered" evidence="1">
    <location>
        <begin position="231"/>
        <end position="314"/>
    </location>
</feature>
<keyword evidence="3" id="KW-1185">Reference proteome</keyword>
<dbReference type="EMBL" id="PDNA01000112">
    <property type="protein sequence ID" value="PGH12860.1"/>
    <property type="molecule type" value="Genomic_DNA"/>
</dbReference>
<proteinExistence type="predicted"/>
<name>A0A2B7XV31_POLH7</name>
<feature type="compositionally biased region" description="Low complexity" evidence="1">
    <location>
        <begin position="1"/>
        <end position="19"/>
    </location>
</feature>
<evidence type="ECO:0000313" key="3">
    <source>
        <dbReference type="Proteomes" id="UP000224634"/>
    </source>
</evidence>
<protein>
    <submittedName>
        <fullName evidence="2">Uncharacterized protein</fullName>
    </submittedName>
</protein>
<feature type="region of interest" description="Disordered" evidence="1">
    <location>
        <begin position="49"/>
        <end position="83"/>
    </location>
</feature>
<comment type="caution">
    <text evidence="2">The sequence shown here is derived from an EMBL/GenBank/DDBJ whole genome shotgun (WGS) entry which is preliminary data.</text>
</comment>
<sequence length="391" mass="42197">MFEGFSFPSSSPGRVSPFPATHNEDMIRDCDSNLVSPLSSRCPSPVLFPRSSKDHHLLPRHSRSQFRLGPAPTSMPAGYTDGHRLSIGTLTQKLHAQTLDNEGSSDSDEGRGFPVTPPRSARGEVPSIYLDYEPLSPTHVLYRERGPSWSSLSPTSTPKGPQSRSSSLHTNDLSLHPNRSRSASREDSIPPGSSSIRDHRETLSIIQCTASTVAETVRLALLMEEDHGLGYDGLDEDQHPSSLPPSSISRKRRVSHASRKNSLAATRSSDAETLPRSKLAGSGPGASKVGKSHLNNTIGSSRDLRRNGRSSQGLRRRSLVLAAVAAMVEADEAKGGNITGAQQVGQMNISQLPPLTSAHRRGRIPSFTHSTPIIPRSHPDGSEAPSDYPNR</sequence>
<evidence type="ECO:0000256" key="1">
    <source>
        <dbReference type="SAM" id="MobiDB-lite"/>
    </source>
</evidence>
<feature type="region of interest" description="Disordered" evidence="1">
    <location>
        <begin position="147"/>
        <end position="200"/>
    </location>
</feature>
<dbReference type="Proteomes" id="UP000224634">
    <property type="component" value="Unassembled WGS sequence"/>
</dbReference>
<feature type="compositionally biased region" description="Low complexity" evidence="1">
    <location>
        <begin position="147"/>
        <end position="158"/>
    </location>
</feature>
<organism evidence="2 3">
    <name type="scientific">Polytolypa hystricis (strain UAMH7299)</name>
    <dbReference type="NCBI Taxonomy" id="1447883"/>
    <lineage>
        <taxon>Eukaryota</taxon>
        <taxon>Fungi</taxon>
        <taxon>Dikarya</taxon>
        <taxon>Ascomycota</taxon>
        <taxon>Pezizomycotina</taxon>
        <taxon>Eurotiomycetes</taxon>
        <taxon>Eurotiomycetidae</taxon>
        <taxon>Onygenales</taxon>
        <taxon>Onygenales incertae sedis</taxon>
        <taxon>Polytolypa</taxon>
    </lineage>
</organism>
<feature type="compositionally biased region" description="Basic residues" evidence="1">
    <location>
        <begin position="249"/>
        <end position="259"/>
    </location>
</feature>